<evidence type="ECO:0000313" key="2">
    <source>
        <dbReference type="Proteomes" id="UP000236742"/>
    </source>
</evidence>
<organism evidence="1 2">
    <name type="scientific">Jhaorihella thermophila</name>
    <dbReference type="NCBI Taxonomy" id="488547"/>
    <lineage>
        <taxon>Bacteria</taxon>
        <taxon>Pseudomonadati</taxon>
        <taxon>Pseudomonadota</taxon>
        <taxon>Alphaproteobacteria</taxon>
        <taxon>Rhodobacterales</taxon>
        <taxon>Paracoccaceae</taxon>
        <taxon>Jhaorihella</taxon>
    </lineage>
</organism>
<protein>
    <submittedName>
        <fullName evidence="1">Uncharacterized protein</fullName>
    </submittedName>
</protein>
<accession>A0A1H5YJB0</accession>
<gene>
    <name evidence="1" type="ORF">SAMN05421751_1197</name>
</gene>
<reference evidence="1 2" key="1">
    <citation type="submission" date="2016-10" db="EMBL/GenBank/DDBJ databases">
        <authorList>
            <person name="de Groot N.N."/>
        </authorList>
    </citation>
    <scope>NUCLEOTIDE SEQUENCE [LARGE SCALE GENOMIC DNA]</scope>
    <source>
        <strain evidence="1 2">DSM 23413</strain>
    </source>
</reference>
<dbReference type="RefSeq" id="WP_104009041.1">
    <property type="nucleotide sequence ID" value="NZ_FNVD01000019.1"/>
</dbReference>
<dbReference type="OrthoDB" id="7776588at2"/>
<keyword evidence="2" id="KW-1185">Reference proteome</keyword>
<proteinExistence type="predicted"/>
<dbReference type="EMBL" id="FNVD01000019">
    <property type="protein sequence ID" value="SEG23782.1"/>
    <property type="molecule type" value="Genomic_DNA"/>
</dbReference>
<name>A0A1H5YJB0_9RHOB</name>
<dbReference type="AlphaFoldDB" id="A0A1H5YJB0"/>
<dbReference type="Proteomes" id="UP000236742">
    <property type="component" value="Unassembled WGS sequence"/>
</dbReference>
<sequence length="199" mass="22196">MSASEALWQSAQNLLDAQMNLNKLYGAFSQIECVTKDLTIQYSNKSAERDVWVNPVRSAFFQVTKHKGKKSFEAGWITVAIQLACEEPDGAGEWKYGRQAKVLVGYCPDTDWEYRWIFDTADPDGAGKFEDCTPEGKIWVHDDDDGGWFYAVQLDALDSVEAVDECLVTPLRALIKKDGTPEGVLGPIKDKLCIPPQKA</sequence>
<evidence type="ECO:0000313" key="1">
    <source>
        <dbReference type="EMBL" id="SEG23782.1"/>
    </source>
</evidence>